<accession>F7Q2H4</accession>
<dbReference type="AlphaFoldDB" id="F7Q2H4"/>
<evidence type="ECO:0000313" key="2">
    <source>
        <dbReference type="EMBL" id="ERJ11953.1"/>
    </source>
</evidence>
<dbReference type="Gene3D" id="3.90.1200.10">
    <property type="match status" value="1"/>
</dbReference>
<dbReference type="STRING" id="1033810.HLPCO_001867"/>
<evidence type="ECO:0000259" key="1">
    <source>
        <dbReference type="Pfam" id="PF01636"/>
    </source>
</evidence>
<dbReference type="Pfam" id="PF01636">
    <property type="entry name" value="APH"/>
    <property type="match status" value="1"/>
</dbReference>
<dbReference type="PANTHER" id="PTHR21310">
    <property type="entry name" value="AMINOGLYCOSIDE PHOSPHOTRANSFERASE-RELATED-RELATED"/>
    <property type="match status" value="1"/>
</dbReference>
<comment type="caution">
    <text evidence="2">The sequence shown here is derived from an EMBL/GenBank/DDBJ whole genome shotgun (WGS) entry which is preliminary data.</text>
</comment>
<dbReference type="InterPro" id="IPR002575">
    <property type="entry name" value="Aminoglycoside_PTrfase"/>
</dbReference>
<evidence type="ECO:0000313" key="3">
    <source>
        <dbReference type="Proteomes" id="UP000005707"/>
    </source>
</evidence>
<keyword evidence="2" id="KW-0808">Transferase</keyword>
<sequence>MCTHLFKVEPKYVLTKEHEEDVLNQIITIANEEESMHITNYERIITGQNIIYKLISKKTNCSYQLKIIARKGYPCIETLNACYEYLEMININKPKIIYYDTKDYIVPYGYIIQSWIEGEVYSHKDKDDTEWIVDFASHLRDVHKIKLNGFGYLGKGPVYPTLKEYFYNMDQIVDHSFGEIFKDYYSIWDLQKYELISDGFLETTFANVKYLANQIKIDPEPILLHGDMLPNNLIQTENGTALIDWDESKSGWWVYEIARTLFYIDNKKEHLKSFLKAYNDTQTPLLDIYNGIRLEHIRQLLRKLFMSAFTFNTTNLAEIRLRIRYIELKINELLDSPLLDEI</sequence>
<dbReference type="Gene3D" id="3.30.200.150">
    <property type="match status" value="1"/>
</dbReference>
<name>F7Q2H4_9MOLU</name>
<dbReference type="SUPFAM" id="SSF56112">
    <property type="entry name" value="Protein kinase-like (PK-like)"/>
    <property type="match status" value="1"/>
</dbReference>
<dbReference type="PANTHER" id="PTHR21310:SF15">
    <property type="entry name" value="AMINOGLYCOSIDE PHOSPHOTRANSFERASE DOMAIN-CONTAINING PROTEIN"/>
    <property type="match status" value="1"/>
</dbReference>
<dbReference type="InterPro" id="IPR051678">
    <property type="entry name" value="AGP_Transferase"/>
</dbReference>
<protein>
    <submittedName>
        <fullName evidence="2">Aminoglycoside phosphotransferase Protein kinase related diverged</fullName>
    </submittedName>
</protein>
<feature type="domain" description="Aminoglycoside phosphotransferase" evidence="1">
    <location>
        <begin position="81"/>
        <end position="278"/>
    </location>
</feature>
<proteinExistence type="predicted"/>
<dbReference type="GO" id="GO:0016301">
    <property type="term" value="F:kinase activity"/>
    <property type="evidence" value="ECO:0007669"/>
    <property type="project" value="UniProtKB-KW"/>
</dbReference>
<gene>
    <name evidence="2" type="ORF">HLPCO_001867</name>
</gene>
<dbReference type="RefSeq" id="WP_008827167.1">
    <property type="nucleotide sequence ID" value="NZ_AFNU02000006.1"/>
</dbReference>
<reference evidence="2 3" key="1">
    <citation type="journal article" date="2011" name="J. Bacteriol.">
        <title>Genome sequence of Haloplasma contractile, an unusual contractile bacterium from a deep-sea anoxic brine lake.</title>
        <authorList>
            <person name="Antunes A."/>
            <person name="Alam I."/>
            <person name="El Dorry H."/>
            <person name="Siam R."/>
            <person name="Robertson A."/>
            <person name="Bajic V.B."/>
            <person name="Stingl U."/>
        </authorList>
    </citation>
    <scope>NUCLEOTIDE SEQUENCE [LARGE SCALE GENOMIC DNA]</scope>
    <source>
        <strain evidence="2 3">SSD-17B</strain>
    </source>
</reference>
<dbReference type="EMBL" id="AFNU02000006">
    <property type="protein sequence ID" value="ERJ11953.1"/>
    <property type="molecule type" value="Genomic_DNA"/>
</dbReference>
<dbReference type="Proteomes" id="UP000005707">
    <property type="component" value="Unassembled WGS sequence"/>
</dbReference>
<reference evidence="2 3" key="2">
    <citation type="journal article" date="2013" name="PLoS ONE">
        <title>INDIGO - INtegrated Data Warehouse of MIcrobial GenOmes with Examples from the Red Sea Extremophiles.</title>
        <authorList>
            <person name="Alam I."/>
            <person name="Antunes A."/>
            <person name="Kamau A.A."/>
            <person name="Ba Alawi W."/>
            <person name="Kalkatawi M."/>
            <person name="Stingl U."/>
            <person name="Bajic V.B."/>
        </authorList>
    </citation>
    <scope>NUCLEOTIDE SEQUENCE [LARGE SCALE GENOMIC DNA]</scope>
    <source>
        <strain evidence="2 3">SSD-17B</strain>
    </source>
</reference>
<dbReference type="OrthoDB" id="3806873at2"/>
<dbReference type="InParanoid" id="F7Q2H4"/>
<keyword evidence="2" id="KW-0418">Kinase</keyword>
<dbReference type="InterPro" id="IPR011009">
    <property type="entry name" value="Kinase-like_dom_sf"/>
</dbReference>
<keyword evidence="3" id="KW-1185">Reference proteome</keyword>
<organism evidence="2 3">
    <name type="scientific">Haloplasma contractile SSD-17B</name>
    <dbReference type="NCBI Taxonomy" id="1033810"/>
    <lineage>
        <taxon>Bacteria</taxon>
        <taxon>Bacillati</taxon>
        <taxon>Mycoplasmatota</taxon>
        <taxon>Mollicutes</taxon>
        <taxon>Haloplasmatales</taxon>
        <taxon>Haloplasmataceae</taxon>
        <taxon>Haloplasma</taxon>
    </lineage>
</organism>